<name>A0A8H5ZZF6_PETAA</name>
<keyword evidence="5" id="KW-1185">Reference proteome</keyword>
<evidence type="ECO:0000256" key="1">
    <source>
        <dbReference type="ARBA" id="ARBA00006328"/>
    </source>
</evidence>
<sequence length="361" mass="40384">MLLQLPTLPGKTMREVLVIGGTGAQGLPVVKALSSSKQFSVRILTRDAKSARAQEIVKLPNVSVVEGRQDSQEDLHRAFKGVYGAWVNTDGFTLGEKNELFYGCRAYEIARYHRVQHYIYACADFALKHAKWDENYHWGHNDAKGRVAEYILAQGQDGMKSSVLTTGPYMNMLWDGMFVPTQQPDGIFVWANPAKSGKIPLIALEDIGHYSLWLLNNPEKSAGLDLKVATDEVSFADIAAVFTEVTGKKGVHRFVPLEEYLPMAEPFPNAPANFAAGPNAIKDEATMSWRRNFSAWWRYWGEGLAERRDMALLDRIHPGRIKSLGAWMRLVHYDGQPRNVLKGVEDLKRAAALVQQQQPSG</sequence>
<gene>
    <name evidence="4" type="ORF">ETB97_006016</name>
</gene>
<keyword evidence="2" id="KW-0521">NADP</keyword>
<dbReference type="AlphaFoldDB" id="A0A8H5ZZF6"/>
<evidence type="ECO:0000259" key="3">
    <source>
        <dbReference type="Pfam" id="PF05368"/>
    </source>
</evidence>
<dbReference type="Gene3D" id="3.90.25.10">
    <property type="entry name" value="UDP-galactose 4-epimerase, domain 1"/>
    <property type="match status" value="1"/>
</dbReference>
<dbReference type="SUPFAM" id="SSF51735">
    <property type="entry name" value="NAD(P)-binding Rossmann-fold domains"/>
    <property type="match status" value="1"/>
</dbReference>
<reference evidence="4 5" key="1">
    <citation type="submission" date="2019-04" db="EMBL/GenBank/DDBJ databases">
        <title>Aspergillus burnettii sp. nov., novel species from soil in southeast Queensland.</title>
        <authorList>
            <person name="Gilchrist C.L.M."/>
            <person name="Pitt J.I."/>
            <person name="Lange L."/>
            <person name="Lacey H.J."/>
            <person name="Vuong D."/>
            <person name="Midgley D.J."/>
            <person name="Greenfield P."/>
            <person name="Bradbury M."/>
            <person name="Lacey E."/>
            <person name="Busk P.K."/>
            <person name="Pilgaard B."/>
            <person name="Chooi Y.H."/>
            <person name="Piggott A.M."/>
        </authorList>
    </citation>
    <scope>NUCLEOTIDE SEQUENCE [LARGE SCALE GENOMIC DNA]</scope>
    <source>
        <strain evidence="4 5">FRR 5400</strain>
    </source>
</reference>
<evidence type="ECO:0000313" key="5">
    <source>
        <dbReference type="Proteomes" id="UP000541154"/>
    </source>
</evidence>
<comment type="similarity">
    <text evidence="1">Belongs to the NmrA-type oxidoreductase family.</text>
</comment>
<dbReference type="PANTHER" id="PTHR42748">
    <property type="entry name" value="NITROGEN METABOLITE REPRESSION PROTEIN NMRA FAMILY MEMBER"/>
    <property type="match status" value="1"/>
</dbReference>
<dbReference type="PANTHER" id="PTHR42748:SF14">
    <property type="entry name" value="SNOAL-LIKE DOMAIN-CONTAINING PROTEIN"/>
    <property type="match status" value="1"/>
</dbReference>
<dbReference type="Proteomes" id="UP000541154">
    <property type="component" value="Unassembled WGS sequence"/>
</dbReference>
<dbReference type="EMBL" id="SPNV01000267">
    <property type="protein sequence ID" value="KAF5857254.1"/>
    <property type="molecule type" value="Genomic_DNA"/>
</dbReference>
<dbReference type="Pfam" id="PF05368">
    <property type="entry name" value="NmrA"/>
    <property type="match status" value="1"/>
</dbReference>
<organism evidence="4 5">
    <name type="scientific">Petromyces alliaceus</name>
    <name type="common">Aspergillus alliaceus</name>
    <dbReference type="NCBI Taxonomy" id="209559"/>
    <lineage>
        <taxon>Eukaryota</taxon>
        <taxon>Fungi</taxon>
        <taxon>Dikarya</taxon>
        <taxon>Ascomycota</taxon>
        <taxon>Pezizomycotina</taxon>
        <taxon>Eurotiomycetes</taxon>
        <taxon>Eurotiomycetidae</taxon>
        <taxon>Eurotiales</taxon>
        <taxon>Aspergillaceae</taxon>
        <taxon>Aspergillus</taxon>
        <taxon>Aspergillus subgen. Circumdati</taxon>
    </lineage>
</organism>
<proteinExistence type="inferred from homology"/>
<dbReference type="Gene3D" id="3.40.50.720">
    <property type="entry name" value="NAD(P)-binding Rossmann-like Domain"/>
    <property type="match status" value="1"/>
</dbReference>
<accession>A0A8H5ZZF6</accession>
<protein>
    <recommendedName>
        <fullName evidence="3">NmrA-like domain-containing protein</fullName>
    </recommendedName>
</protein>
<dbReference type="GO" id="GO:0005634">
    <property type="term" value="C:nucleus"/>
    <property type="evidence" value="ECO:0007669"/>
    <property type="project" value="TreeGrafter"/>
</dbReference>
<dbReference type="InterPro" id="IPR036291">
    <property type="entry name" value="NAD(P)-bd_dom_sf"/>
</dbReference>
<dbReference type="InterPro" id="IPR051164">
    <property type="entry name" value="NmrA-like_oxidored"/>
</dbReference>
<feature type="domain" description="NmrA-like" evidence="3">
    <location>
        <begin position="15"/>
        <end position="263"/>
    </location>
</feature>
<evidence type="ECO:0000256" key="2">
    <source>
        <dbReference type="ARBA" id="ARBA00022857"/>
    </source>
</evidence>
<dbReference type="InterPro" id="IPR008030">
    <property type="entry name" value="NmrA-like"/>
</dbReference>
<comment type="caution">
    <text evidence="4">The sequence shown here is derived from an EMBL/GenBank/DDBJ whole genome shotgun (WGS) entry which is preliminary data.</text>
</comment>
<evidence type="ECO:0000313" key="4">
    <source>
        <dbReference type="EMBL" id="KAF5857254.1"/>
    </source>
</evidence>